<sequence length="31" mass="3343">MPNAAVKTVVATGKKVHGSSNDDLMIYLVPW</sequence>
<gene>
    <name evidence="1" type="ORF">EYZ11_005383</name>
</gene>
<reference evidence="1 2" key="1">
    <citation type="submission" date="2019-03" db="EMBL/GenBank/DDBJ databases">
        <title>The genome sequence of a newly discovered highly antifungal drug resistant Aspergillus species, Aspergillus tanneri NIH 1004.</title>
        <authorList>
            <person name="Mounaud S."/>
            <person name="Singh I."/>
            <person name="Joardar V."/>
            <person name="Pakala S."/>
            <person name="Pakala S."/>
            <person name="Venepally P."/>
            <person name="Hoover J."/>
            <person name="Nierman W."/>
            <person name="Chung J."/>
            <person name="Losada L."/>
        </authorList>
    </citation>
    <scope>NUCLEOTIDE SEQUENCE [LARGE SCALE GENOMIC DNA]</scope>
    <source>
        <strain evidence="1 2">NIH1004</strain>
    </source>
</reference>
<dbReference type="AlphaFoldDB" id="A0A4S3JIP4"/>
<dbReference type="EMBL" id="SOSA01000171">
    <property type="protein sequence ID" value="THC95140.1"/>
    <property type="molecule type" value="Genomic_DNA"/>
</dbReference>
<protein>
    <submittedName>
        <fullName evidence="1">Uncharacterized protein</fullName>
    </submittedName>
</protein>
<dbReference type="VEuPathDB" id="FungiDB:EYZ11_005383"/>
<dbReference type="Proteomes" id="UP000308092">
    <property type="component" value="Unassembled WGS sequence"/>
</dbReference>
<evidence type="ECO:0000313" key="1">
    <source>
        <dbReference type="EMBL" id="THC95140.1"/>
    </source>
</evidence>
<organism evidence="1 2">
    <name type="scientific">Aspergillus tanneri</name>
    <dbReference type="NCBI Taxonomy" id="1220188"/>
    <lineage>
        <taxon>Eukaryota</taxon>
        <taxon>Fungi</taxon>
        <taxon>Dikarya</taxon>
        <taxon>Ascomycota</taxon>
        <taxon>Pezizomycotina</taxon>
        <taxon>Eurotiomycetes</taxon>
        <taxon>Eurotiomycetidae</taxon>
        <taxon>Eurotiales</taxon>
        <taxon>Aspergillaceae</taxon>
        <taxon>Aspergillus</taxon>
        <taxon>Aspergillus subgen. Circumdati</taxon>
    </lineage>
</organism>
<proteinExistence type="predicted"/>
<comment type="caution">
    <text evidence="1">The sequence shown here is derived from an EMBL/GenBank/DDBJ whole genome shotgun (WGS) entry which is preliminary data.</text>
</comment>
<name>A0A4S3JIP4_9EURO</name>
<keyword evidence="2" id="KW-1185">Reference proteome</keyword>
<accession>A0A4S3JIP4</accession>
<evidence type="ECO:0000313" key="2">
    <source>
        <dbReference type="Proteomes" id="UP000308092"/>
    </source>
</evidence>